<name>A0ABP6CV26_9ACTN</name>
<dbReference type="Proteomes" id="UP001500151">
    <property type="component" value="Unassembled WGS sequence"/>
</dbReference>
<dbReference type="EMBL" id="BAAASJ010000021">
    <property type="protein sequence ID" value="GAA2629065.1"/>
    <property type="molecule type" value="Genomic_DNA"/>
</dbReference>
<gene>
    <name evidence="1" type="ORF">GCM10010307_19540</name>
</gene>
<evidence type="ECO:0000313" key="2">
    <source>
        <dbReference type="Proteomes" id="UP001500151"/>
    </source>
</evidence>
<organism evidence="1 2">
    <name type="scientific">Streptomyces vastus</name>
    <dbReference type="NCBI Taxonomy" id="285451"/>
    <lineage>
        <taxon>Bacteria</taxon>
        <taxon>Bacillati</taxon>
        <taxon>Actinomycetota</taxon>
        <taxon>Actinomycetes</taxon>
        <taxon>Kitasatosporales</taxon>
        <taxon>Streptomycetaceae</taxon>
        <taxon>Streptomyces</taxon>
    </lineage>
</organism>
<evidence type="ECO:0000313" key="1">
    <source>
        <dbReference type="EMBL" id="GAA2629065.1"/>
    </source>
</evidence>
<evidence type="ECO:0008006" key="3">
    <source>
        <dbReference type="Google" id="ProtNLM"/>
    </source>
</evidence>
<accession>A0ABP6CV26</accession>
<dbReference type="RefSeq" id="WP_344388993.1">
    <property type="nucleotide sequence ID" value="NZ_BAAASJ010000021.1"/>
</dbReference>
<sequence length="81" mass="9132">MYIREVSVALTHIDIDDETLETAKRLGGHRTKTAAVAAALEAYNKRLARAAAYDRYFEMAQDWDIEGAEQAHRADKKAVRP</sequence>
<dbReference type="InterPro" id="IPR019239">
    <property type="entry name" value="VapB_antitoxin"/>
</dbReference>
<protein>
    <recommendedName>
        <fullName evidence="3">Type II toxin-antitoxin system VapB family antitoxin</fullName>
    </recommendedName>
</protein>
<comment type="caution">
    <text evidence="1">The sequence shown here is derived from an EMBL/GenBank/DDBJ whole genome shotgun (WGS) entry which is preliminary data.</text>
</comment>
<keyword evidence="2" id="KW-1185">Reference proteome</keyword>
<reference evidence="2" key="1">
    <citation type="journal article" date="2019" name="Int. J. Syst. Evol. Microbiol.">
        <title>The Global Catalogue of Microorganisms (GCM) 10K type strain sequencing project: providing services to taxonomists for standard genome sequencing and annotation.</title>
        <authorList>
            <consortium name="The Broad Institute Genomics Platform"/>
            <consortium name="The Broad Institute Genome Sequencing Center for Infectious Disease"/>
            <person name="Wu L."/>
            <person name="Ma J."/>
        </authorList>
    </citation>
    <scope>NUCLEOTIDE SEQUENCE [LARGE SCALE GENOMIC DNA]</scope>
    <source>
        <strain evidence="2">JCM 4524</strain>
    </source>
</reference>
<proteinExistence type="predicted"/>
<dbReference type="Pfam" id="PF09957">
    <property type="entry name" value="VapB_antitoxin"/>
    <property type="match status" value="1"/>
</dbReference>